<keyword evidence="3" id="KW-0997">Cell inner membrane</keyword>
<dbReference type="Pfam" id="PF00005">
    <property type="entry name" value="ABC_tran"/>
    <property type="match status" value="1"/>
</dbReference>
<dbReference type="EC" id="7.6.2.11" evidence="8"/>
<evidence type="ECO:0000256" key="4">
    <source>
        <dbReference type="ARBA" id="ARBA00022741"/>
    </source>
</evidence>
<keyword evidence="7 8" id="KW-0472">Membrane</keyword>
<dbReference type="PROSITE" id="PS50893">
    <property type="entry name" value="ABC_TRANSPORTER_2"/>
    <property type="match status" value="1"/>
</dbReference>
<feature type="region of interest" description="Disordered" evidence="9">
    <location>
        <begin position="1"/>
        <end position="23"/>
    </location>
</feature>
<dbReference type="GO" id="GO:0015417">
    <property type="term" value="F:ABC-type polyamine transporter activity"/>
    <property type="evidence" value="ECO:0007669"/>
    <property type="project" value="UniProtKB-EC"/>
</dbReference>
<evidence type="ECO:0000259" key="10">
    <source>
        <dbReference type="PROSITE" id="PS50893"/>
    </source>
</evidence>
<dbReference type="InterPro" id="IPR005893">
    <property type="entry name" value="PotA-like"/>
</dbReference>
<keyword evidence="2 8" id="KW-1003">Cell membrane</keyword>
<dbReference type="GO" id="GO:0043190">
    <property type="term" value="C:ATP-binding cassette (ABC) transporter complex"/>
    <property type="evidence" value="ECO:0007669"/>
    <property type="project" value="InterPro"/>
</dbReference>
<dbReference type="PANTHER" id="PTHR42781">
    <property type="entry name" value="SPERMIDINE/PUTRESCINE IMPORT ATP-BINDING PROTEIN POTA"/>
    <property type="match status" value="1"/>
</dbReference>
<dbReference type="OrthoDB" id="9802264at2"/>
<organism evidence="11 12">
    <name type="scientific">Stella humosa</name>
    <dbReference type="NCBI Taxonomy" id="94"/>
    <lineage>
        <taxon>Bacteria</taxon>
        <taxon>Pseudomonadati</taxon>
        <taxon>Pseudomonadota</taxon>
        <taxon>Alphaproteobacteria</taxon>
        <taxon>Rhodospirillales</taxon>
        <taxon>Stellaceae</taxon>
        <taxon>Stella</taxon>
    </lineage>
</organism>
<comment type="subunit">
    <text evidence="8">The complex is composed of two ATP-binding proteins (PotA), two transmembrane proteins (PotB and PotC) and a solute-binding protein (PotD).</text>
</comment>
<comment type="similarity">
    <text evidence="8">Belongs to the ABC transporter superfamily. Spermidine/putrescine importer (TC 3.A.1.11.1) family.</text>
</comment>
<gene>
    <name evidence="8" type="primary">potA</name>
    <name evidence="11" type="ORF">EDC65_4372</name>
</gene>
<dbReference type="SMART" id="SM00382">
    <property type="entry name" value="AAA"/>
    <property type="match status" value="1"/>
</dbReference>
<dbReference type="InterPro" id="IPR050093">
    <property type="entry name" value="ABC_SmlMolc_Importer"/>
</dbReference>
<comment type="caution">
    <text evidence="11">The sequence shown here is derived from an EMBL/GenBank/DDBJ whole genome shotgun (WGS) entry which is preliminary data.</text>
</comment>
<evidence type="ECO:0000256" key="6">
    <source>
        <dbReference type="ARBA" id="ARBA00022967"/>
    </source>
</evidence>
<comment type="function">
    <text evidence="8">Part of the ABC transporter complex PotABCD involved in spermidine/putrescine import. Responsible for energy coupling to the transport system.</text>
</comment>
<dbReference type="Gene3D" id="3.40.50.300">
    <property type="entry name" value="P-loop containing nucleotide triphosphate hydrolases"/>
    <property type="match status" value="1"/>
</dbReference>
<dbReference type="InterPro" id="IPR003593">
    <property type="entry name" value="AAA+_ATPase"/>
</dbReference>
<proteinExistence type="inferred from homology"/>
<dbReference type="InterPro" id="IPR017871">
    <property type="entry name" value="ABC_transporter-like_CS"/>
</dbReference>
<dbReference type="GO" id="GO:0016887">
    <property type="term" value="F:ATP hydrolysis activity"/>
    <property type="evidence" value="ECO:0007669"/>
    <property type="project" value="InterPro"/>
</dbReference>
<evidence type="ECO:0000256" key="8">
    <source>
        <dbReference type="RuleBase" id="RU364083"/>
    </source>
</evidence>
<dbReference type="PANTHER" id="PTHR42781:SF5">
    <property type="entry name" value="PUTRESCINE TRANSPORT ATP-BINDING PROTEIN POTG"/>
    <property type="match status" value="1"/>
</dbReference>
<accession>A0A3N1KPN5</accession>
<dbReference type="Gene3D" id="2.40.50.100">
    <property type="match status" value="1"/>
</dbReference>
<dbReference type="InterPro" id="IPR003439">
    <property type="entry name" value="ABC_transporter-like_ATP-bd"/>
</dbReference>
<keyword evidence="12" id="KW-1185">Reference proteome</keyword>
<evidence type="ECO:0000256" key="1">
    <source>
        <dbReference type="ARBA" id="ARBA00022448"/>
    </source>
</evidence>
<feature type="compositionally biased region" description="Low complexity" evidence="9">
    <location>
        <begin position="7"/>
        <end position="16"/>
    </location>
</feature>
<dbReference type="InterPro" id="IPR027417">
    <property type="entry name" value="P-loop_NTPase"/>
</dbReference>
<dbReference type="AlphaFoldDB" id="A0A3N1KPN5"/>
<keyword evidence="6 8" id="KW-1278">Translocase</keyword>
<dbReference type="PROSITE" id="PS00211">
    <property type="entry name" value="ABC_TRANSPORTER_1"/>
    <property type="match status" value="1"/>
</dbReference>
<dbReference type="EMBL" id="RJKX01000016">
    <property type="protein sequence ID" value="ROP83723.1"/>
    <property type="molecule type" value="Genomic_DNA"/>
</dbReference>
<feature type="domain" description="ABC transporter" evidence="10">
    <location>
        <begin position="27"/>
        <end position="257"/>
    </location>
</feature>
<evidence type="ECO:0000256" key="3">
    <source>
        <dbReference type="ARBA" id="ARBA00022519"/>
    </source>
</evidence>
<dbReference type="GO" id="GO:0015847">
    <property type="term" value="P:putrescine transport"/>
    <property type="evidence" value="ECO:0007669"/>
    <property type="project" value="UniProtKB-ARBA"/>
</dbReference>
<dbReference type="InterPro" id="IPR013611">
    <property type="entry name" value="Transp-assoc_OB_typ2"/>
</dbReference>
<dbReference type="Pfam" id="PF08402">
    <property type="entry name" value="TOBE_2"/>
    <property type="match status" value="1"/>
</dbReference>
<evidence type="ECO:0000313" key="12">
    <source>
        <dbReference type="Proteomes" id="UP000278222"/>
    </source>
</evidence>
<evidence type="ECO:0000256" key="2">
    <source>
        <dbReference type="ARBA" id="ARBA00022475"/>
    </source>
</evidence>
<keyword evidence="4 8" id="KW-0547">Nucleotide-binding</keyword>
<dbReference type="NCBIfam" id="TIGR01187">
    <property type="entry name" value="potA"/>
    <property type="match status" value="1"/>
</dbReference>
<sequence length="384" mass="41644">MGEEPARAAPRRAAPEPWEEPGAQPILRVTGVSRRYGPVTAVDDVSLDIHRGEVFSLLGGSGSGKTTLLRMLAGFELPDAGRVEIDGADMTGVPPYARPVNMMFQSYALFPHMSVERNVGFGLVQEGCPRDEIARRVRDALDLVQLGELGGRRPNQLSGGQRQRVALARALVKRPKILLLDEPLAALDRKLRERTQFELVSIQEKVGITFLIVTHDQEEAMTMSSRIAIMDQGRIVQVGTPLQVYEHPRSRFVAGFIGMANLFDGPVQSAAGGIVTLLSADCAAPLSAVDARAWQAGQAAAIAVRPEKITVGRSEPAAGINRVFGTIRDIAYLGDASVYHVETAQGRRISATRPNLRLADELPFTWGDAVWLSWTPENAVVVGE</sequence>
<dbReference type="SUPFAM" id="SSF52540">
    <property type="entry name" value="P-loop containing nucleoside triphosphate hydrolases"/>
    <property type="match status" value="1"/>
</dbReference>
<keyword evidence="1 8" id="KW-0813">Transport</keyword>
<dbReference type="InterPro" id="IPR008995">
    <property type="entry name" value="Mo/tungstate-bd_C_term_dom"/>
</dbReference>
<evidence type="ECO:0000256" key="9">
    <source>
        <dbReference type="SAM" id="MobiDB-lite"/>
    </source>
</evidence>
<protein>
    <recommendedName>
        <fullName evidence="8">Spermidine/putrescine import ATP-binding protein PotA</fullName>
        <ecNumber evidence="8">7.6.2.11</ecNumber>
    </recommendedName>
</protein>
<dbReference type="Proteomes" id="UP000278222">
    <property type="component" value="Unassembled WGS sequence"/>
</dbReference>
<evidence type="ECO:0000256" key="7">
    <source>
        <dbReference type="ARBA" id="ARBA00023136"/>
    </source>
</evidence>
<reference evidence="11 12" key="1">
    <citation type="submission" date="2018-11" db="EMBL/GenBank/DDBJ databases">
        <title>Genomic Encyclopedia of Type Strains, Phase IV (KMG-IV): sequencing the most valuable type-strain genomes for metagenomic binning, comparative biology and taxonomic classification.</title>
        <authorList>
            <person name="Goeker M."/>
        </authorList>
    </citation>
    <scope>NUCLEOTIDE SEQUENCE [LARGE SCALE GENOMIC DNA]</scope>
    <source>
        <strain evidence="11 12">DSM 5900</strain>
    </source>
</reference>
<keyword evidence="5 8" id="KW-0067">ATP-binding</keyword>
<comment type="catalytic activity">
    <reaction evidence="8">
        <text>ATP + H2O + polyamine-[polyamine-binding protein]Side 1 = ADP + phosphate + polyamineSide 2 + [polyamine-binding protein]Side 1.</text>
        <dbReference type="EC" id="7.6.2.11"/>
    </reaction>
</comment>
<dbReference type="FunFam" id="3.40.50.300:FF:000133">
    <property type="entry name" value="Spermidine/putrescine import ATP-binding protein PotA"/>
    <property type="match status" value="1"/>
</dbReference>
<dbReference type="SUPFAM" id="SSF50331">
    <property type="entry name" value="MOP-like"/>
    <property type="match status" value="1"/>
</dbReference>
<name>A0A3N1KPN5_9PROT</name>
<evidence type="ECO:0000313" key="11">
    <source>
        <dbReference type="EMBL" id="ROP83723.1"/>
    </source>
</evidence>
<dbReference type="GO" id="GO:0005524">
    <property type="term" value="F:ATP binding"/>
    <property type="evidence" value="ECO:0007669"/>
    <property type="project" value="UniProtKB-KW"/>
</dbReference>
<evidence type="ECO:0000256" key="5">
    <source>
        <dbReference type="ARBA" id="ARBA00022840"/>
    </source>
</evidence>